<proteinExistence type="predicted"/>
<comment type="subcellular location">
    <subcellularLocation>
        <location evidence="1">Nucleus</location>
    </subcellularLocation>
</comment>
<dbReference type="Gene3D" id="1.25.40.10">
    <property type="entry name" value="Tetratricopeptide repeat domain"/>
    <property type="match status" value="4"/>
</dbReference>
<dbReference type="Pfam" id="PF06424">
    <property type="entry name" value="PRP1_N"/>
    <property type="match status" value="1"/>
</dbReference>
<evidence type="ECO:0000313" key="9">
    <source>
        <dbReference type="Proteomes" id="UP000623467"/>
    </source>
</evidence>
<dbReference type="GO" id="GO:0046540">
    <property type="term" value="C:U4/U6 x U5 tri-snRNP complex"/>
    <property type="evidence" value="ECO:0007669"/>
    <property type="project" value="TreeGrafter"/>
</dbReference>
<dbReference type="AlphaFoldDB" id="A0A8H7D777"/>
<feature type="compositionally biased region" description="Acidic residues" evidence="6">
    <location>
        <begin position="47"/>
        <end position="56"/>
    </location>
</feature>
<dbReference type="Proteomes" id="UP000623467">
    <property type="component" value="Unassembled WGS sequence"/>
</dbReference>
<dbReference type="InterPro" id="IPR010491">
    <property type="entry name" value="PRP1_N"/>
</dbReference>
<dbReference type="InterPro" id="IPR003107">
    <property type="entry name" value="HAT"/>
</dbReference>
<evidence type="ECO:0000259" key="7">
    <source>
        <dbReference type="Pfam" id="PF06424"/>
    </source>
</evidence>
<keyword evidence="3" id="KW-0677">Repeat</keyword>
<evidence type="ECO:0000256" key="2">
    <source>
        <dbReference type="ARBA" id="ARBA00022664"/>
    </source>
</evidence>
<comment type="caution">
    <text evidence="8">The sequence shown here is derived from an EMBL/GenBank/DDBJ whole genome shotgun (WGS) entry which is preliminary data.</text>
</comment>
<dbReference type="OrthoDB" id="440128at2759"/>
<accession>A0A8H7D777</accession>
<gene>
    <name evidence="8" type="ORF">MSAN_01172400</name>
</gene>
<evidence type="ECO:0000256" key="1">
    <source>
        <dbReference type="ARBA" id="ARBA00004123"/>
    </source>
</evidence>
<dbReference type="EMBL" id="JACAZH010000008">
    <property type="protein sequence ID" value="KAF7361393.1"/>
    <property type="molecule type" value="Genomic_DNA"/>
</dbReference>
<keyword evidence="4" id="KW-0508">mRNA splicing</keyword>
<keyword evidence="5" id="KW-0539">Nucleus</keyword>
<reference evidence="8" key="1">
    <citation type="submission" date="2020-05" db="EMBL/GenBank/DDBJ databases">
        <title>Mycena genomes resolve the evolution of fungal bioluminescence.</title>
        <authorList>
            <person name="Tsai I.J."/>
        </authorList>
    </citation>
    <scope>NUCLEOTIDE SEQUENCE</scope>
    <source>
        <strain evidence="8">160909Yilan</strain>
    </source>
</reference>
<dbReference type="InterPro" id="IPR011990">
    <property type="entry name" value="TPR-like_helical_dom_sf"/>
</dbReference>
<dbReference type="GO" id="GO:0000244">
    <property type="term" value="P:spliceosomal tri-snRNP complex assembly"/>
    <property type="evidence" value="ECO:0007669"/>
    <property type="project" value="TreeGrafter"/>
</dbReference>
<name>A0A8H7D777_9AGAR</name>
<keyword evidence="2" id="KW-0507">mRNA processing</keyword>
<feature type="compositionally biased region" description="Basic and acidic residues" evidence="6">
    <location>
        <begin position="30"/>
        <end position="46"/>
    </location>
</feature>
<dbReference type="SMART" id="SM00386">
    <property type="entry name" value="HAT"/>
    <property type="match status" value="12"/>
</dbReference>
<feature type="region of interest" description="Disordered" evidence="6">
    <location>
        <begin position="1"/>
        <end position="56"/>
    </location>
</feature>
<dbReference type="InterPro" id="IPR045075">
    <property type="entry name" value="Syf1-like"/>
</dbReference>
<protein>
    <submittedName>
        <fullName evidence="8">Pre-mRNA-processing factor 6</fullName>
    </submittedName>
</protein>
<evidence type="ECO:0000256" key="6">
    <source>
        <dbReference type="SAM" id="MobiDB-lite"/>
    </source>
</evidence>
<sequence>MPAPSSYVPGLGRGASGFTTRSDIGPAREAPSKETIEAAQIRRGELTDDEAFQDPETENGLFSGIEYDADDDAADEIFDKIDREMGIQEIDPKEPKIQIQFMDLKRALSSVTDEEWGKIPEVSNLTKRRKVKETRSYAIPDSILVDDRNKFRLEMSLSDEQQFTADESDIIGLSTARESILSLKLDQASASTSAVNPTEYLAELDNTVARTETEIGNIKKARLPFDSMVNSNPKYAQGWIAAAGVEEHAGNMVAARKLINAGCLQCPNNEEIWLEAVRLHDTHDARVILANAVQHIQQSPKIWLKAAELEAGTDGKRRVLRKALESIPTSVRLWKEAINLETSASEARLLLARAVELVPQSVELWLALARLQPFEQAKSVLNAAGNANPMSVELRIAAAHLLESTGACAETIDNTIAASVQKLRSRGVHYMREKWLADAERSDELGMPQTCGAIVKATISMDVDPDDQVTTWLGDIEMALSRNRATTARVIAAYMVKVFPERADVWEKAIEIENQSNANSSKNVFLEQAVARCPTAERLWLMLAKQKQSDGDVPAARKVLEQALGTNSNSQRIWLAAVELEVESGEMKVARSLLALARDAVNTEQLWMKSAVFERLQGNFDQALSITDAALTRDKSTTDLAVLLPARASFVTGLKACPKNPKLWISASRFEEKHDKRIKARSLLEKARMILPTDERIWAEAVQLEERSGAITAAKAILERGLQACPASGHLWSMAVWGEPRPTRKSRAETAMIKSARHPLVLCTIARLFWAERETLKARHWFEEATAGGSDIGDIWAWWLKFEREHGTEDQKLRVISSCTTAAPKHGYMWESISEDDGNVHQGAEFILELVSSMLDGSEPWLGD</sequence>
<evidence type="ECO:0000256" key="3">
    <source>
        <dbReference type="ARBA" id="ARBA00022737"/>
    </source>
</evidence>
<organism evidence="8 9">
    <name type="scientific">Mycena sanguinolenta</name>
    <dbReference type="NCBI Taxonomy" id="230812"/>
    <lineage>
        <taxon>Eukaryota</taxon>
        <taxon>Fungi</taxon>
        <taxon>Dikarya</taxon>
        <taxon>Basidiomycota</taxon>
        <taxon>Agaricomycotina</taxon>
        <taxon>Agaricomycetes</taxon>
        <taxon>Agaricomycetidae</taxon>
        <taxon>Agaricales</taxon>
        <taxon>Marasmiineae</taxon>
        <taxon>Mycenaceae</taxon>
        <taxon>Mycena</taxon>
    </lineage>
</organism>
<evidence type="ECO:0000256" key="5">
    <source>
        <dbReference type="ARBA" id="ARBA00023242"/>
    </source>
</evidence>
<keyword evidence="9" id="KW-1185">Reference proteome</keyword>
<dbReference type="PANTHER" id="PTHR11246">
    <property type="entry name" value="PRE-MRNA SPLICING FACTOR"/>
    <property type="match status" value="1"/>
</dbReference>
<dbReference type="GO" id="GO:0071013">
    <property type="term" value="C:catalytic step 2 spliceosome"/>
    <property type="evidence" value="ECO:0007669"/>
    <property type="project" value="TreeGrafter"/>
</dbReference>
<dbReference type="PANTHER" id="PTHR11246:SF1">
    <property type="entry name" value="PRE-MRNA-PROCESSING FACTOR 6"/>
    <property type="match status" value="1"/>
</dbReference>
<dbReference type="FunFam" id="1.25.40.10:FF:000256">
    <property type="entry name" value="Probable pre-mRNA splicing factor prp1"/>
    <property type="match status" value="1"/>
</dbReference>
<dbReference type="SUPFAM" id="SSF48452">
    <property type="entry name" value="TPR-like"/>
    <property type="match status" value="3"/>
</dbReference>
<evidence type="ECO:0000313" key="8">
    <source>
        <dbReference type="EMBL" id="KAF7361393.1"/>
    </source>
</evidence>
<feature type="domain" description="PRP1 splicing factor N-terminal" evidence="7">
    <location>
        <begin position="3"/>
        <end position="128"/>
    </location>
</feature>
<evidence type="ECO:0000256" key="4">
    <source>
        <dbReference type="ARBA" id="ARBA00023187"/>
    </source>
</evidence>